<dbReference type="PROSITE" id="PS50865">
    <property type="entry name" value="ZF_MYND_2"/>
    <property type="match status" value="1"/>
</dbReference>
<gene>
    <name evidence="6" type="ORF">D9613_008147</name>
</gene>
<keyword evidence="2 4" id="KW-0863">Zinc-finger</keyword>
<dbReference type="InterPro" id="IPR036770">
    <property type="entry name" value="Ankyrin_rpt-contain_sf"/>
</dbReference>
<sequence length="316" mass="35809">MNRSNMSMNDMLKRRLGQLAQMHVDKDNNEGRSLEELRKTSEILKGIESQRWRLFCTSNCMEPQRDLDSFGLALMSGEKDAVSMDYTSRMMKRGLNDETVEAIAKEYEALRWGPTEVPIFNLLLLFTQIIPAKRTKYLELARLFIESKVSVNGTDLSGTTALCHSFSTKPCLDLQFAQMMYDAGGDVNKRNRYGATVAHEIVMVYDTSDANVVRKSTKALEWFLSHGGNVDIADSDGVSPRKIIFETLRGRVPTLKRAVEEEDSRRKAKQLCCSLCGRDEGKLLACSRCKKAYYCSPTARTCQKLDWPKHKKTCTA</sequence>
<dbReference type="Gene3D" id="6.10.140.2220">
    <property type="match status" value="1"/>
</dbReference>
<dbReference type="SUPFAM" id="SSF144232">
    <property type="entry name" value="HIT/MYND zinc finger-like"/>
    <property type="match status" value="1"/>
</dbReference>
<dbReference type="Gene3D" id="1.25.40.20">
    <property type="entry name" value="Ankyrin repeat-containing domain"/>
    <property type="match status" value="1"/>
</dbReference>
<dbReference type="InterPro" id="IPR002893">
    <property type="entry name" value="Znf_MYND"/>
</dbReference>
<evidence type="ECO:0000256" key="1">
    <source>
        <dbReference type="ARBA" id="ARBA00022723"/>
    </source>
</evidence>
<keyword evidence="1" id="KW-0479">Metal-binding</keyword>
<evidence type="ECO:0000259" key="5">
    <source>
        <dbReference type="PROSITE" id="PS50865"/>
    </source>
</evidence>
<comment type="caution">
    <text evidence="6">The sequence shown here is derived from an EMBL/GenBank/DDBJ whole genome shotgun (WGS) entry which is preliminary data.</text>
</comment>
<dbReference type="Proteomes" id="UP000521872">
    <property type="component" value="Unassembled WGS sequence"/>
</dbReference>
<evidence type="ECO:0000313" key="7">
    <source>
        <dbReference type="Proteomes" id="UP000521872"/>
    </source>
</evidence>
<keyword evidence="7" id="KW-1185">Reference proteome</keyword>
<evidence type="ECO:0000256" key="4">
    <source>
        <dbReference type="PROSITE-ProRule" id="PRU00134"/>
    </source>
</evidence>
<evidence type="ECO:0000256" key="2">
    <source>
        <dbReference type="ARBA" id="ARBA00022771"/>
    </source>
</evidence>
<dbReference type="AlphaFoldDB" id="A0A8H4QPU1"/>
<proteinExistence type="predicted"/>
<feature type="domain" description="MYND-type" evidence="5">
    <location>
        <begin position="273"/>
        <end position="314"/>
    </location>
</feature>
<dbReference type="GO" id="GO:0008270">
    <property type="term" value="F:zinc ion binding"/>
    <property type="evidence" value="ECO:0007669"/>
    <property type="project" value="UniProtKB-KW"/>
</dbReference>
<evidence type="ECO:0000256" key="3">
    <source>
        <dbReference type="ARBA" id="ARBA00022833"/>
    </source>
</evidence>
<name>A0A8H4QPU1_9AGAR</name>
<evidence type="ECO:0000313" key="6">
    <source>
        <dbReference type="EMBL" id="KAF4614212.1"/>
    </source>
</evidence>
<accession>A0A8H4QPU1</accession>
<reference evidence="6 7" key="1">
    <citation type="submission" date="2019-12" db="EMBL/GenBank/DDBJ databases">
        <authorList>
            <person name="Floudas D."/>
            <person name="Bentzer J."/>
            <person name="Ahren D."/>
            <person name="Johansson T."/>
            <person name="Persson P."/>
            <person name="Tunlid A."/>
        </authorList>
    </citation>
    <scope>NUCLEOTIDE SEQUENCE [LARGE SCALE GENOMIC DNA]</scope>
    <source>
        <strain evidence="6 7">CBS 102.39</strain>
    </source>
</reference>
<dbReference type="Pfam" id="PF01753">
    <property type="entry name" value="zf-MYND"/>
    <property type="match status" value="1"/>
</dbReference>
<dbReference type="SUPFAM" id="SSF48403">
    <property type="entry name" value="Ankyrin repeat"/>
    <property type="match status" value="1"/>
</dbReference>
<protein>
    <recommendedName>
        <fullName evidence="5">MYND-type domain-containing protein</fullName>
    </recommendedName>
</protein>
<organism evidence="6 7">
    <name type="scientific">Agrocybe pediades</name>
    <dbReference type="NCBI Taxonomy" id="84607"/>
    <lineage>
        <taxon>Eukaryota</taxon>
        <taxon>Fungi</taxon>
        <taxon>Dikarya</taxon>
        <taxon>Basidiomycota</taxon>
        <taxon>Agaricomycotina</taxon>
        <taxon>Agaricomycetes</taxon>
        <taxon>Agaricomycetidae</taxon>
        <taxon>Agaricales</taxon>
        <taxon>Agaricineae</taxon>
        <taxon>Strophariaceae</taxon>
        <taxon>Agrocybe</taxon>
    </lineage>
</organism>
<dbReference type="EMBL" id="JAACJL010000045">
    <property type="protein sequence ID" value="KAF4614212.1"/>
    <property type="molecule type" value="Genomic_DNA"/>
</dbReference>
<keyword evidence="3" id="KW-0862">Zinc</keyword>